<reference evidence="4 5" key="1">
    <citation type="journal article" date="2016" name="Mol. Biol. Evol.">
        <title>Comparative Genomics of Early-Diverging Mushroom-Forming Fungi Provides Insights into the Origins of Lignocellulose Decay Capabilities.</title>
        <authorList>
            <person name="Nagy L.G."/>
            <person name="Riley R."/>
            <person name="Tritt A."/>
            <person name="Adam C."/>
            <person name="Daum C."/>
            <person name="Floudas D."/>
            <person name="Sun H."/>
            <person name="Yadav J.S."/>
            <person name="Pangilinan J."/>
            <person name="Larsson K.H."/>
            <person name="Matsuura K."/>
            <person name="Barry K."/>
            <person name="Labutti K."/>
            <person name="Kuo R."/>
            <person name="Ohm R.A."/>
            <person name="Bhattacharya S.S."/>
            <person name="Shirouzu T."/>
            <person name="Yoshinaga Y."/>
            <person name="Martin F.M."/>
            <person name="Grigoriev I.V."/>
            <person name="Hibbett D.S."/>
        </authorList>
    </citation>
    <scope>NUCLEOTIDE SEQUENCE [LARGE SCALE GENOMIC DNA]</scope>
    <source>
        <strain evidence="4 5">HHB9708</strain>
    </source>
</reference>
<dbReference type="InterPro" id="IPR050452">
    <property type="entry name" value="Metacaspase"/>
</dbReference>
<gene>
    <name evidence="4" type="ORF">SISNIDRAFT_482892</name>
</gene>
<dbReference type="Pfam" id="PF00656">
    <property type="entry name" value="Peptidase_C14"/>
    <property type="match status" value="1"/>
</dbReference>
<feature type="region of interest" description="Disordered" evidence="2">
    <location>
        <begin position="683"/>
        <end position="727"/>
    </location>
</feature>
<dbReference type="GO" id="GO:0006508">
    <property type="term" value="P:proteolysis"/>
    <property type="evidence" value="ECO:0007669"/>
    <property type="project" value="InterPro"/>
</dbReference>
<dbReference type="InterPro" id="IPR011600">
    <property type="entry name" value="Pept_C14_caspase"/>
</dbReference>
<feature type="compositionally biased region" description="Acidic residues" evidence="2">
    <location>
        <begin position="11"/>
        <end position="21"/>
    </location>
</feature>
<dbReference type="Gene3D" id="3.40.50.12660">
    <property type="match status" value="1"/>
</dbReference>
<evidence type="ECO:0000313" key="5">
    <source>
        <dbReference type="Proteomes" id="UP000076722"/>
    </source>
</evidence>
<evidence type="ECO:0000313" key="4">
    <source>
        <dbReference type="EMBL" id="KZS96307.1"/>
    </source>
</evidence>
<proteinExistence type="inferred from homology"/>
<dbReference type="GO" id="GO:0004197">
    <property type="term" value="F:cysteine-type endopeptidase activity"/>
    <property type="evidence" value="ECO:0007669"/>
    <property type="project" value="InterPro"/>
</dbReference>
<name>A0A164XUQ0_9AGAM</name>
<evidence type="ECO:0000259" key="3">
    <source>
        <dbReference type="Pfam" id="PF00656"/>
    </source>
</evidence>
<feature type="region of interest" description="Disordered" evidence="2">
    <location>
        <begin position="1"/>
        <end position="61"/>
    </location>
</feature>
<organism evidence="4 5">
    <name type="scientific">Sistotremastrum niveocremeum HHB9708</name>
    <dbReference type="NCBI Taxonomy" id="1314777"/>
    <lineage>
        <taxon>Eukaryota</taxon>
        <taxon>Fungi</taxon>
        <taxon>Dikarya</taxon>
        <taxon>Basidiomycota</taxon>
        <taxon>Agaricomycotina</taxon>
        <taxon>Agaricomycetes</taxon>
        <taxon>Sistotremastrales</taxon>
        <taxon>Sistotremastraceae</taxon>
        <taxon>Sertulicium</taxon>
        <taxon>Sertulicium niveocremeum</taxon>
    </lineage>
</organism>
<keyword evidence="5" id="KW-1185">Reference proteome</keyword>
<feature type="domain" description="Peptidase C14 caspase" evidence="3">
    <location>
        <begin position="520"/>
        <end position="854"/>
    </location>
</feature>
<evidence type="ECO:0000256" key="1">
    <source>
        <dbReference type="ARBA" id="ARBA00009005"/>
    </source>
</evidence>
<feature type="compositionally biased region" description="Pro residues" evidence="2">
    <location>
        <begin position="48"/>
        <end position="59"/>
    </location>
</feature>
<dbReference type="PANTHER" id="PTHR48104:SF30">
    <property type="entry name" value="METACASPASE-1"/>
    <property type="match status" value="1"/>
</dbReference>
<dbReference type="PANTHER" id="PTHR48104">
    <property type="entry name" value="METACASPASE-4"/>
    <property type="match status" value="1"/>
</dbReference>
<dbReference type="Proteomes" id="UP000076722">
    <property type="component" value="Unassembled WGS sequence"/>
</dbReference>
<dbReference type="EMBL" id="KV419399">
    <property type="protein sequence ID" value="KZS96307.1"/>
    <property type="molecule type" value="Genomic_DNA"/>
</dbReference>
<evidence type="ECO:0000256" key="2">
    <source>
        <dbReference type="SAM" id="MobiDB-lite"/>
    </source>
</evidence>
<comment type="similarity">
    <text evidence="1">Belongs to the peptidase C14B family.</text>
</comment>
<accession>A0A164XUQ0</accession>
<feature type="compositionally biased region" description="Polar residues" evidence="2">
    <location>
        <begin position="692"/>
        <end position="717"/>
    </location>
</feature>
<dbReference type="OrthoDB" id="2674421at2759"/>
<dbReference type="AlphaFoldDB" id="A0A164XUQ0"/>
<protein>
    <recommendedName>
        <fullName evidence="3">Peptidase C14 caspase domain-containing protein</fullName>
    </recommendedName>
</protein>
<dbReference type="GO" id="GO:0005737">
    <property type="term" value="C:cytoplasm"/>
    <property type="evidence" value="ECO:0007669"/>
    <property type="project" value="TreeGrafter"/>
</dbReference>
<sequence length="875" mass="98370">MSLRSSIVSTSDDELDDDSSLEDVSAIEANDEEAPPALEALQPIDDPIVPPTQPPPPPYDENRGRLIRITPAQNARYHLARRAQTTHRLIPIGQFLNRGHSTKPVPEGWMKCVHPEGQLYFWHPEKQVVTETFLFNNILLGKAEIRIQQILNSVEPQLGARPERSELYLELDQADSDTCRYYFVNHDTQSLFWLDAEYTGSLNLPPVSSDDHLKMVMEELYWNHVEYFPMHFQLGVGAESRLRGLLAHAALDTATSDDSTAPYTMEQCRDFQRILASVPNDPECAGPKNFVIARLLAEFCSNRVVHHAGEISARLGRNQNLVEVPEYRNTFFLSLLSTISFMASESYRMDVENIWVDEIAYSVHWRKLVDKLLIDWQYTTKWSAALFLLNSILLATSRQQGSIVTGIRNGALLVALASSAGSIASGVFLVQRHQRYVGTHATQATEYLAQYRHQTYGFRPMAIFFAMPWASQQWCLIATALQLLLLPFQLDGIVMKIMVWLLLATTFFARILGKPVPPKRKALIVSILYEGREPAPCPYGGQPWDMKLNGNHETAEALKKLLITKYQYSPNGITMMVETKTAKPCTKDNMIQGMKDLVFGARPGDRFVFFFAGHGGQKIAVKDTKEADGMDEFIYPYDFRHDGDEILDDLINDLLVKPLPSGCQLTGIFDCCHSGTVMDLDHHFNTPEEDVNSSWGSPGEGSQSDVSPPLSSATVANPDQARGKLRKTPVRKTTLGLTATYTVDTLKSRGLPSNGEIQLNRHGHSEPPMKDLAFLSTQDRSPCAPALVTCWSACDDGQLIYENVRGEAVQKHLIQYIRDTEAPTYKGALLHLSEKLREDYEQRLNYNNGRDTDLEFQRPQLESSVLLSLDSTFVL</sequence>